<evidence type="ECO:0000313" key="4">
    <source>
        <dbReference type="Proteomes" id="UP000335636"/>
    </source>
</evidence>
<comment type="caution">
    <text evidence="3">The sequence shown here is derived from an EMBL/GenBank/DDBJ whole genome shotgun (WGS) entry which is preliminary data.</text>
</comment>
<accession>A0A5E4D2L2</accession>
<dbReference type="InterPro" id="IPR003598">
    <property type="entry name" value="Ig_sub2"/>
</dbReference>
<dbReference type="InterPro" id="IPR013098">
    <property type="entry name" value="Ig_I-set"/>
</dbReference>
<dbReference type="Proteomes" id="UP000335636">
    <property type="component" value="Unassembled WGS sequence"/>
</dbReference>
<evidence type="ECO:0000259" key="2">
    <source>
        <dbReference type="PROSITE" id="PS50835"/>
    </source>
</evidence>
<name>A0A5E4D2L2_MARMO</name>
<keyword evidence="4" id="KW-1185">Reference proteome</keyword>
<protein>
    <recommendedName>
        <fullName evidence="2">Ig-like domain-containing protein</fullName>
    </recommendedName>
</protein>
<dbReference type="InterPro" id="IPR036179">
    <property type="entry name" value="Ig-like_dom_sf"/>
</dbReference>
<dbReference type="AlphaFoldDB" id="A0A5E4D2L2"/>
<dbReference type="GO" id="GO:0003007">
    <property type="term" value="P:heart morphogenesis"/>
    <property type="evidence" value="ECO:0007669"/>
    <property type="project" value="UniProtKB-ARBA"/>
</dbReference>
<evidence type="ECO:0000256" key="1">
    <source>
        <dbReference type="ARBA" id="ARBA00023319"/>
    </source>
</evidence>
<feature type="domain" description="Ig-like" evidence="2">
    <location>
        <begin position="1"/>
        <end position="79"/>
    </location>
</feature>
<evidence type="ECO:0000313" key="3">
    <source>
        <dbReference type="EMBL" id="VTJ87810.1"/>
    </source>
</evidence>
<dbReference type="GO" id="GO:0055013">
    <property type="term" value="P:cardiac muscle cell development"/>
    <property type="evidence" value="ECO:0007669"/>
    <property type="project" value="UniProtKB-ARBA"/>
</dbReference>
<keyword evidence="1" id="KW-0393">Immunoglobulin domain</keyword>
<dbReference type="PROSITE" id="PS50835">
    <property type="entry name" value="IG_LIKE"/>
    <property type="match status" value="1"/>
</dbReference>
<sequence length="154" mass="16874">MVLRGQDCTMTCAFLGNPRPTVTLYKGDVNITANSKFWYNSTSGVCTLVIPTCTLKDSGEYSVLVENELGKDRSSCTLTVYGKAPKSPFCQGQECQAVISVWGPLINSLHLASTIFYSDCHLMVQIFSGFLPLLDPLSIICYVPGPCRCKFVIL</sequence>
<dbReference type="EMBL" id="CABDUW010002725">
    <property type="protein sequence ID" value="VTJ87810.1"/>
    <property type="molecule type" value="Genomic_DNA"/>
</dbReference>
<dbReference type="Pfam" id="PF07679">
    <property type="entry name" value="I-set"/>
    <property type="match status" value="1"/>
</dbReference>
<dbReference type="SMART" id="SM00408">
    <property type="entry name" value="IGc2"/>
    <property type="match status" value="1"/>
</dbReference>
<dbReference type="InterPro" id="IPR007110">
    <property type="entry name" value="Ig-like_dom"/>
</dbReference>
<reference evidence="3" key="1">
    <citation type="submission" date="2019-04" db="EMBL/GenBank/DDBJ databases">
        <authorList>
            <person name="Alioto T."/>
            <person name="Alioto T."/>
        </authorList>
    </citation>
    <scope>NUCLEOTIDE SEQUENCE [LARGE SCALE GENOMIC DNA]</scope>
</reference>
<dbReference type="InterPro" id="IPR013783">
    <property type="entry name" value="Ig-like_fold"/>
</dbReference>
<gene>
    <name evidence="3" type="ORF">MONAX_5E044246</name>
</gene>
<dbReference type="Gene3D" id="2.60.40.10">
    <property type="entry name" value="Immunoglobulins"/>
    <property type="match status" value="1"/>
</dbReference>
<dbReference type="FunFam" id="2.60.40.10:FF:000107">
    <property type="entry name" value="Myosin, light chain kinase a"/>
    <property type="match status" value="1"/>
</dbReference>
<organism evidence="3 4">
    <name type="scientific">Marmota monax</name>
    <name type="common">Woodchuck</name>
    <dbReference type="NCBI Taxonomy" id="9995"/>
    <lineage>
        <taxon>Eukaryota</taxon>
        <taxon>Metazoa</taxon>
        <taxon>Chordata</taxon>
        <taxon>Craniata</taxon>
        <taxon>Vertebrata</taxon>
        <taxon>Euteleostomi</taxon>
        <taxon>Mammalia</taxon>
        <taxon>Eutheria</taxon>
        <taxon>Euarchontoglires</taxon>
        <taxon>Glires</taxon>
        <taxon>Rodentia</taxon>
        <taxon>Sciuromorpha</taxon>
        <taxon>Sciuridae</taxon>
        <taxon>Xerinae</taxon>
        <taxon>Marmotini</taxon>
        <taxon>Marmota</taxon>
    </lineage>
</organism>
<dbReference type="SUPFAM" id="SSF48726">
    <property type="entry name" value="Immunoglobulin"/>
    <property type="match status" value="1"/>
</dbReference>
<dbReference type="PANTHER" id="PTHR47633">
    <property type="entry name" value="IMMUNOGLOBULIN"/>
    <property type="match status" value="1"/>
</dbReference>
<proteinExistence type="predicted"/>